<organism evidence="13 14">
    <name type="scientific">Caballeronia glathei</name>
    <dbReference type="NCBI Taxonomy" id="60547"/>
    <lineage>
        <taxon>Bacteria</taxon>
        <taxon>Pseudomonadati</taxon>
        <taxon>Pseudomonadota</taxon>
        <taxon>Betaproteobacteria</taxon>
        <taxon>Burkholderiales</taxon>
        <taxon>Burkholderiaceae</taxon>
        <taxon>Caballeronia</taxon>
    </lineage>
</organism>
<keyword evidence="3" id="KW-0813">Transport</keyword>
<evidence type="ECO:0000256" key="11">
    <source>
        <dbReference type="SAM" id="SignalP"/>
    </source>
</evidence>
<keyword evidence="8" id="KW-0626">Porin</keyword>
<dbReference type="SUPFAM" id="SSF56935">
    <property type="entry name" value="Porins"/>
    <property type="match status" value="1"/>
</dbReference>
<keyword evidence="10" id="KW-0998">Cell outer membrane</keyword>
<keyword evidence="9" id="KW-0472">Membrane</keyword>
<feature type="chain" id="PRO_5001664207" evidence="11">
    <location>
        <begin position="22"/>
        <end position="389"/>
    </location>
</feature>
<dbReference type="InterPro" id="IPR033900">
    <property type="entry name" value="Gram_neg_porin_domain"/>
</dbReference>
<feature type="signal peptide" evidence="11">
    <location>
        <begin position="1"/>
        <end position="21"/>
    </location>
</feature>
<dbReference type="EMBL" id="JFHC01000072">
    <property type="protein sequence ID" value="KDR38889.1"/>
    <property type="molecule type" value="Genomic_DNA"/>
</dbReference>
<evidence type="ECO:0000259" key="12">
    <source>
        <dbReference type="Pfam" id="PF13609"/>
    </source>
</evidence>
<evidence type="ECO:0000256" key="3">
    <source>
        <dbReference type="ARBA" id="ARBA00022448"/>
    </source>
</evidence>
<dbReference type="PRINTS" id="PR00184">
    <property type="entry name" value="NEISSPPORIN"/>
</dbReference>
<dbReference type="AlphaFoldDB" id="A0A069PGB6"/>
<dbReference type="GO" id="GO:0015288">
    <property type="term" value="F:porin activity"/>
    <property type="evidence" value="ECO:0007669"/>
    <property type="project" value="UniProtKB-KW"/>
</dbReference>
<dbReference type="GO" id="GO:0009279">
    <property type="term" value="C:cell outer membrane"/>
    <property type="evidence" value="ECO:0007669"/>
    <property type="project" value="UniProtKB-SubCell"/>
</dbReference>
<evidence type="ECO:0000256" key="1">
    <source>
        <dbReference type="ARBA" id="ARBA00004571"/>
    </source>
</evidence>
<comment type="subcellular location">
    <subcellularLocation>
        <location evidence="1">Cell outer membrane</location>
        <topology evidence="1">Multi-pass membrane protein</topology>
    </subcellularLocation>
</comment>
<evidence type="ECO:0000256" key="5">
    <source>
        <dbReference type="ARBA" id="ARBA00022692"/>
    </source>
</evidence>
<comment type="subunit">
    <text evidence="2">Homotrimer.</text>
</comment>
<evidence type="ECO:0000313" key="13">
    <source>
        <dbReference type="EMBL" id="KDR38889.1"/>
    </source>
</evidence>
<protein>
    <submittedName>
        <fullName evidence="13">Porin</fullName>
    </submittedName>
</protein>
<dbReference type="RefSeq" id="WP_035929970.1">
    <property type="nucleotide sequence ID" value="NZ_CADFFX010000004.1"/>
</dbReference>
<keyword evidence="6 11" id="KW-0732">Signal</keyword>
<keyword evidence="5" id="KW-0812">Transmembrane</keyword>
<dbReference type="CDD" id="cd00342">
    <property type="entry name" value="gram_neg_porins"/>
    <property type="match status" value="1"/>
</dbReference>
<dbReference type="InterPro" id="IPR023614">
    <property type="entry name" value="Porin_dom_sf"/>
</dbReference>
<dbReference type="InterPro" id="IPR050298">
    <property type="entry name" value="Gram-neg_bact_OMP"/>
</dbReference>
<reference evidence="13 14" key="1">
    <citation type="submission" date="2014-03" db="EMBL/GenBank/DDBJ databases">
        <title>Draft Genome Sequences of Four Burkholderia Strains.</title>
        <authorList>
            <person name="Liu X.Y."/>
            <person name="Li C.X."/>
            <person name="Xu J.H."/>
        </authorList>
    </citation>
    <scope>NUCLEOTIDE SEQUENCE [LARGE SCALE GENOMIC DNA]</scope>
    <source>
        <strain evidence="13 14">DSM 50014</strain>
    </source>
</reference>
<dbReference type="InterPro" id="IPR002299">
    <property type="entry name" value="Porin_Neis"/>
</dbReference>
<dbReference type="Proteomes" id="UP000027466">
    <property type="component" value="Unassembled WGS sequence"/>
</dbReference>
<evidence type="ECO:0000256" key="10">
    <source>
        <dbReference type="ARBA" id="ARBA00023237"/>
    </source>
</evidence>
<sequence length="389" mass="41004">MKNKILLAAILPAFGASVAHAQSSVTLYGVIDEGVNYISNSAGHRLYNMTSAVVSGWGVTGAEDLGGGYKAIFKLESGFELNNGTLGQGGLMFGRTAYVGMSSPYGAATFGRQYDLVEDYVAPIAALSVFGVYTMGHPGGVDDINHTNRINNVIRYETLNFRGFRFAAMYSLGGVAGSFSQNSVVGLAARYGHGPFTAAAAYLRAKDPNDSVWGSVGDAGSKSPLTGGFFVSPVYAGYASANAYQVIALGGAYQFGPATIGAVYTNTRFEDLGTLSTGKLNLYNYHGNARFDSVELSLRYLATPVTLGAAYDYTWSDGPREDIGAHYHQVSLMAGYLFSKRTEAYLGVVYQRAGGTDSTGQAASASIIGLTAANSNTQTAVRAGLRVRF</sequence>
<keyword evidence="7" id="KW-0406">Ion transport</keyword>
<evidence type="ECO:0000256" key="4">
    <source>
        <dbReference type="ARBA" id="ARBA00022452"/>
    </source>
</evidence>
<evidence type="ECO:0000256" key="9">
    <source>
        <dbReference type="ARBA" id="ARBA00023136"/>
    </source>
</evidence>
<keyword evidence="4" id="KW-1134">Transmembrane beta strand</keyword>
<evidence type="ECO:0000256" key="7">
    <source>
        <dbReference type="ARBA" id="ARBA00023065"/>
    </source>
</evidence>
<evidence type="ECO:0000313" key="14">
    <source>
        <dbReference type="Proteomes" id="UP000027466"/>
    </source>
</evidence>
<dbReference type="GO" id="GO:0006811">
    <property type="term" value="P:monoatomic ion transport"/>
    <property type="evidence" value="ECO:0007669"/>
    <property type="project" value="UniProtKB-KW"/>
</dbReference>
<dbReference type="PANTHER" id="PTHR34501:SF9">
    <property type="entry name" value="MAJOR OUTER MEMBRANE PROTEIN P.IA"/>
    <property type="match status" value="1"/>
</dbReference>
<keyword evidence="14" id="KW-1185">Reference proteome</keyword>
<accession>A0A069PGB6</accession>
<dbReference type="Pfam" id="PF13609">
    <property type="entry name" value="Porin_4"/>
    <property type="match status" value="1"/>
</dbReference>
<evidence type="ECO:0000256" key="2">
    <source>
        <dbReference type="ARBA" id="ARBA00011233"/>
    </source>
</evidence>
<feature type="domain" description="Porin" evidence="12">
    <location>
        <begin position="9"/>
        <end position="353"/>
    </location>
</feature>
<evidence type="ECO:0000256" key="8">
    <source>
        <dbReference type="ARBA" id="ARBA00023114"/>
    </source>
</evidence>
<dbReference type="STRING" id="60547.GCA_000751215_02226"/>
<comment type="caution">
    <text evidence="13">The sequence shown here is derived from an EMBL/GenBank/DDBJ whole genome shotgun (WGS) entry which is preliminary data.</text>
</comment>
<dbReference type="Gene3D" id="2.40.160.10">
    <property type="entry name" value="Porin"/>
    <property type="match status" value="1"/>
</dbReference>
<gene>
    <name evidence="13" type="ORF">BG61_36670</name>
</gene>
<proteinExistence type="predicted"/>
<evidence type="ECO:0000256" key="6">
    <source>
        <dbReference type="ARBA" id="ARBA00022729"/>
    </source>
</evidence>
<dbReference type="PANTHER" id="PTHR34501">
    <property type="entry name" value="PROTEIN YDDL-RELATED"/>
    <property type="match status" value="1"/>
</dbReference>
<name>A0A069PGB6_9BURK</name>
<dbReference type="GO" id="GO:0046930">
    <property type="term" value="C:pore complex"/>
    <property type="evidence" value="ECO:0007669"/>
    <property type="project" value="UniProtKB-KW"/>
</dbReference>